<evidence type="ECO:0000313" key="1">
    <source>
        <dbReference type="EMBL" id="CAB9528809.1"/>
    </source>
</evidence>
<evidence type="ECO:0000313" key="2">
    <source>
        <dbReference type="Proteomes" id="UP001153069"/>
    </source>
</evidence>
<protein>
    <submittedName>
        <fullName evidence="1">Uncharacterized protein</fullName>
    </submittedName>
</protein>
<reference evidence="1" key="1">
    <citation type="submission" date="2020-06" db="EMBL/GenBank/DDBJ databases">
        <authorList>
            <consortium name="Plant Systems Biology data submission"/>
        </authorList>
    </citation>
    <scope>NUCLEOTIDE SEQUENCE</scope>
    <source>
        <strain evidence="1">D6</strain>
    </source>
</reference>
<accession>A0A9N8F1B6</accession>
<comment type="caution">
    <text evidence="1">The sequence shown here is derived from an EMBL/GenBank/DDBJ whole genome shotgun (WGS) entry which is preliminary data.</text>
</comment>
<gene>
    <name evidence="1" type="ORF">SEMRO_2326_G323430.1</name>
</gene>
<dbReference type="AlphaFoldDB" id="A0A9N8F1B6"/>
<dbReference type="Proteomes" id="UP001153069">
    <property type="component" value="Unassembled WGS sequence"/>
</dbReference>
<sequence>MKVRLGITEVPPRKWSKRGEPNWRETMVLNQHDSFHQIADTLCETTVKKQRKPGGLTYHTDDQIWTMEIAPYQYATKIRDPFQVSRSRRPVQVVPENVVTAWDLQNVHFHEFSDVLPCNTKIGRTLLKQGTVISFEYDQTKRFLKVLEVSH</sequence>
<name>A0A9N8F1B6_9STRA</name>
<keyword evidence="2" id="KW-1185">Reference proteome</keyword>
<dbReference type="EMBL" id="CAICTM010002324">
    <property type="protein sequence ID" value="CAB9528809.1"/>
    <property type="molecule type" value="Genomic_DNA"/>
</dbReference>
<proteinExistence type="predicted"/>
<organism evidence="1 2">
    <name type="scientific">Seminavis robusta</name>
    <dbReference type="NCBI Taxonomy" id="568900"/>
    <lineage>
        <taxon>Eukaryota</taxon>
        <taxon>Sar</taxon>
        <taxon>Stramenopiles</taxon>
        <taxon>Ochrophyta</taxon>
        <taxon>Bacillariophyta</taxon>
        <taxon>Bacillariophyceae</taxon>
        <taxon>Bacillariophycidae</taxon>
        <taxon>Naviculales</taxon>
        <taxon>Naviculaceae</taxon>
        <taxon>Seminavis</taxon>
    </lineage>
</organism>